<proteinExistence type="predicted"/>
<evidence type="ECO:0000313" key="2">
    <source>
        <dbReference type="Proteomes" id="UP001214854"/>
    </source>
</evidence>
<reference evidence="1 2" key="1">
    <citation type="submission" date="2023-01" db="EMBL/GenBank/DDBJ databases">
        <title>Novel species of the genus Asticcacaulis isolated from rivers.</title>
        <authorList>
            <person name="Lu H."/>
        </authorList>
    </citation>
    <scope>NUCLEOTIDE SEQUENCE [LARGE SCALE GENOMIC DNA]</scope>
    <source>
        <strain evidence="1 2">BYS171W</strain>
    </source>
</reference>
<protein>
    <submittedName>
        <fullName evidence="1">Uncharacterized protein</fullName>
    </submittedName>
</protein>
<comment type="caution">
    <text evidence="1">The sequence shown here is derived from an EMBL/GenBank/DDBJ whole genome shotgun (WGS) entry which is preliminary data.</text>
</comment>
<name>A0ABT5HV39_9CAUL</name>
<dbReference type="RefSeq" id="WP_272748397.1">
    <property type="nucleotide sequence ID" value="NZ_JAQQKX010000009.1"/>
</dbReference>
<keyword evidence="2" id="KW-1185">Reference proteome</keyword>
<organism evidence="1 2">
    <name type="scientific">Asticcacaulis aquaticus</name>
    <dbReference type="NCBI Taxonomy" id="2984212"/>
    <lineage>
        <taxon>Bacteria</taxon>
        <taxon>Pseudomonadati</taxon>
        <taxon>Pseudomonadota</taxon>
        <taxon>Alphaproteobacteria</taxon>
        <taxon>Caulobacterales</taxon>
        <taxon>Caulobacteraceae</taxon>
        <taxon>Asticcacaulis</taxon>
    </lineage>
</organism>
<dbReference type="EMBL" id="JAQQKX010000009">
    <property type="protein sequence ID" value="MDC7683935.1"/>
    <property type="molecule type" value="Genomic_DNA"/>
</dbReference>
<dbReference type="Proteomes" id="UP001214854">
    <property type="component" value="Unassembled WGS sequence"/>
</dbReference>
<accession>A0ABT5HV39</accession>
<evidence type="ECO:0000313" key="1">
    <source>
        <dbReference type="EMBL" id="MDC7683935.1"/>
    </source>
</evidence>
<sequence length="90" mass="10261">MIRFPREKGQTVISLKPVEAALSRALDVHIEARRERLFGPKVSRFSFLGEIIPLKVLENGDAVLDLSVIDDEARETIMEHLRLSEDFESL</sequence>
<gene>
    <name evidence="1" type="ORF">PQU92_11660</name>
</gene>